<feature type="non-terminal residue" evidence="6">
    <location>
        <position position="230"/>
    </location>
</feature>
<evidence type="ECO:0000256" key="1">
    <source>
        <dbReference type="ARBA" id="ARBA00004141"/>
    </source>
</evidence>
<sequence>MGLWNLAIHYVAPMFIVTSPLTSYADQIRNIHVTKSSRGFSLDTPLIMLLASVLRCFYWLGANFEKSLLYQSMIMIVVQLTLLKVALDNRPAHDASVPFAAIKKEDVRPFSFWQWRNQRPYWEFLAYFFSAFTFLQIFFGSSQTFIDLTGYLSLGIEAVLPLPQVLENQRSRSCSGFRLSVLASWILGDVMKQVFFFSSEHVGNEFKICAGLQMMLDMYLGVQFFMFGNG</sequence>
<dbReference type="GO" id="GO:0042147">
    <property type="term" value="P:retrograde transport, endosome to Golgi"/>
    <property type="evidence" value="ECO:0007669"/>
    <property type="project" value="TreeGrafter"/>
</dbReference>
<feature type="transmembrane region" description="Helical" evidence="5">
    <location>
        <begin position="121"/>
        <end position="139"/>
    </location>
</feature>
<dbReference type="GO" id="GO:0016020">
    <property type="term" value="C:membrane"/>
    <property type="evidence" value="ECO:0007669"/>
    <property type="project" value="UniProtKB-SubCell"/>
</dbReference>
<evidence type="ECO:0000256" key="2">
    <source>
        <dbReference type="ARBA" id="ARBA00022692"/>
    </source>
</evidence>
<name>A0A3N4ILR6_ASCIM</name>
<keyword evidence="2 5" id="KW-0812">Transmembrane</keyword>
<evidence type="ECO:0000313" key="6">
    <source>
        <dbReference type="EMBL" id="RPA87073.1"/>
    </source>
</evidence>
<dbReference type="InterPro" id="IPR006603">
    <property type="entry name" value="PQ-loop_rpt"/>
</dbReference>
<dbReference type="InterPro" id="IPR052241">
    <property type="entry name" value="SLC66/Scramblase_ANY1"/>
</dbReference>
<dbReference type="GO" id="GO:0045332">
    <property type="term" value="P:phospholipid translocation"/>
    <property type="evidence" value="ECO:0007669"/>
    <property type="project" value="TreeGrafter"/>
</dbReference>
<keyword evidence="4 5" id="KW-0472">Membrane</keyword>
<gene>
    <name evidence="6" type="ORF">BJ508DRAFT_185092</name>
</gene>
<comment type="subcellular location">
    <subcellularLocation>
        <location evidence="1">Membrane</location>
        <topology evidence="1">Multi-pass membrane protein</topology>
    </subcellularLocation>
</comment>
<dbReference type="GO" id="GO:0005768">
    <property type="term" value="C:endosome"/>
    <property type="evidence" value="ECO:0007669"/>
    <property type="project" value="TreeGrafter"/>
</dbReference>
<evidence type="ECO:0000256" key="4">
    <source>
        <dbReference type="ARBA" id="ARBA00023136"/>
    </source>
</evidence>
<dbReference type="Gene3D" id="1.20.1280.290">
    <property type="match status" value="1"/>
</dbReference>
<evidence type="ECO:0000313" key="7">
    <source>
        <dbReference type="Proteomes" id="UP000275078"/>
    </source>
</evidence>
<dbReference type="PANTHER" id="PTHR14856:SF9">
    <property type="entry name" value="PQ-LOOP REPEAT-CONTAINING PROTEIN 1"/>
    <property type="match status" value="1"/>
</dbReference>
<dbReference type="SMART" id="SM00679">
    <property type="entry name" value="CTNS"/>
    <property type="match status" value="2"/>
</dbReference>
<accession>A0A3N4ILR6</accession>
<organism evidence="6 7">
    <name type="scientific">Ascobolus immersus RN42</name>
    <dbReference type="NCBI Taxonomy" id="1160509"/>
    <lineage>
        <taxon>Eukaryota</taxon>
        <taxon>Fungi</taxon>
        <taxon>Dikarya</taxon>
        <taxon>Ascomycota</taxon>
        <taxon>Pezizomycotina</taxon>
        <taxon>Pezizomycetes</taxon>
        <taxon>Pezizales</taxon>
        <taxon>Ascobolaceae</taxon>
        <taxon>Ascobolus</taxon>
    </lineage>
</organism>
<dbReference type="OrthoDB" id="292213at2759"/>
<keyword evidence="7" id="KW-1185">Reference proteome</keyword>
<dbReference type="Proteomes" id="UP000275078">
    <property type="component" value="Unassembled WGS sequence"/>
</dbReference>
<proteinExistence type="predicted"/>
<dbReference type="PANTHER" id="PTHR14856">
    <property type="entry name" value="PQ-LOOP REPEAT-CONTAINING PROTEIN 1-LIKE PROTEIN"/>
    <property type="match status" value="1"/>
</dbReference>
<feature type="transmembrane region" description="Helical" evidence="5">
    <location>
        <begin position="46"/>
        <end position="62"/>
    </location>
</feature>
<keyword evidence="3 5" id="KW-1133">Transmembrane helix</keyword>
<evidence type="ECO:0008006" key="8">
    <source>
        <dbReference type="Google" id="ProtNLM"/>
    </source>
</evidence>
<dbReference type="GO" id="GO:0005829">
    <property type="term" value="C:cytosol"/>
    <property type="evidence" value="ECO:0007669"/>
    <property type="project" value="GOC"/>
</dbReference>
<reference evidence="6 7" key="1">
    <citation type="journal article" date="2018" name="Nat. Ecol. Evol.">
        <title>Pezizomycetes genomes reveal the molecular basis of ectomycorrhizal truffle lifestyle.</title>
        <authorList>
            <person name="Murat C."/>
            <person name="Payen T."/>
            <person name="Noel B."/>
            <person name="Kuo A."/>
            <person name="Morin E."/>
            <person name="Chen J."/>
            <person name="Kohler A."/>
            <person name="Krizsan K."/>
            <person name="Balestrini R."/>
            <person name="Da Silva C."/>
            <person name="Montanini B."/>
            <person name="Hainaut M."/>
            <person name="Levati E."/>
            <person name="Barry K.W."/>
            <person name="Belfiori B."/>
            <person name="Cichocki N."/>
            <person name="Clum A."/>
            <person name="Dockter R.B."/>
            <person name="Fauchery L."/>
            <person name="Guy J."/>
            <person name="Iotti M."/>
            <person name="Le Tacon F."/>
            <person name="Lindquist E.A."/>
            <person name="Lipzen A."/>
            <person name="Malagnac F."/>
            <person name="Mello A."/>
            <person name="Molinier V."/>
            <person name="Miyauchi S."/>
            <person name="Poulain J."/>
            <person name="Riccioni C."/>
            <person name="Rubini A."/>
            <person name="Sitrit Y."/>
            <person name="Splivallo R."/>
            <person name="Traeger S."/>
            <person name="Wang M."/>
            <person name="Zifcakova L."/>
            <person name="Wipf D."/>
            <person name="Zambonelli A."/>
            <person name="Paolocci F."/>
            <person name="Nowrousian M."/>
            <person name="Ottonello S."/>
            <person name="Baldrian P."/>
            <person name="Spatafora J.W."/>
            <person name="Henrissat B."/>
            <person name="Nagy L.G."/>
            <person name="Aury J.M."/>
            <person name="Wincker P."/>
            <person name="Grigoriev I.V."/>
            <person name="Bonfante P."/>
            <person name="Martin F.M."/>
        </authorList>
    </citation>
    <scope>NUCLEOTIDE SEQUENCE [LARGE SCALE GENOMIC DNA]</scope>
    <source>
        <strain evidence="6 7">RN42</strain>
    </source>
</reference>
<dbReference type="AlphaFoldDB" id="A0A3N4ILR6"/>
<dbReference type="EMBL" id="ML119647">
    <property type="protein sequence ID" value="RPA87073.1"/>
    <property type="molecule type" value="Genomic_DNA"/>
</dbReference>
<dbReference type="GO" id="GO:0005802">
    <property type="term" value="C:trans-Golgi network"/>
    <property type="evidence" value="ECO:0007669"/>
    <property type="project" value="TreeGrafter"/>
</dbReference>
<dbReference type="STRING" id="1160509.A0A3N4ILR6"/>
<evidence type="ECO:0000256" key="3">
    <source>
        <dbReference type="ARBA" id="ARBA00022989"/>
    </source>
</evidence>
<protein>
    <recommendedName>
        <fullName evidence="8">PQ loop repeat protein</fullName>
    </recommendedName>
</protein>
<dbReference type="Pfam" id="PF04193">
    <property type="entry name" value="PQ-loop"/>
    <property type="match status" value="2"/>
</dbReference>
<feature type="transmembrane region" description="Helical" evidence="5">
    <location>
        <begin position="6"/>
        <end position="25"/>
    </location>
</feature>
<evidence type="ECO:0000256" key="5">
    <source>
        <dbReference type="SAM" id="Phobius"/>
    </source>
</evidence>